<dbReference type="InterPro" id="IPR039650">
    <property type="entry name" value="HdrA-like"/>
</dbReference>
<keyword evidence="4" id="KW-0408">Iron</keyword>
<keyword evidence="7" id="KW-1185">Reference proteome</keyword>
<dbReference type="EMBL" id="QETB01000003">
    <property type="protein sequence ID" value="PWF26572.1"/>
    <property type="molecule type" value="Genomic_DNA"/>
</dbReference>
<evidence type="ECO:0000256" key="5">
    <source>
        <dbReference type="ARBA" id="ARBA00023014"/>
    </source>
</evidence>
<dbReference type="InterPro" id="IPR036188">
    <property type="entry name" value="FAD/NAD-bd_sf"/>
</dbReference>
<dbReference type="PANTHER" id="PTHR43498:SF1">
    <property type="entry name" value="COB--COM HETERODISULFIDE REDUCTASE IRON-SULFUR SUBUNIT A"/>
    <property type="match status" value="1"/>
</dbReference>
<dbReference type="GO" id="GO:0016491">
    <property type="term" value="F:oxidoreductase activity"/>
    <property type="evidence" value="ECO:0007669"/>
    <property type="project" value="UniProtKB-KW"/>
</dbReference>
<accession>A0A2V1K5I9</accession>
<sequence>MTDSDTATSRELLTADIVVCGGGLAGLCAAVAAARHGAEVILVGDRPVLGGCSSSEIRVSPQGAAHFHGYARETGIISELIIADRMTNHAATGGTGWTNSVWDMILYDLVQRNPGITLLLNTSIDGVEMADNSRIGAVLARTAGAERRWRLAGNLYVDSTGDGVVAAMAGNAWRMGCEGRAEFGEPHAPLEPSDGVQGTSIQIMTKNVGYPIGFTAPDWAEYYDDEKFFQEGGRIPDSTRSGWWWLELGTPWDTIRDNEVIRHELTRHALGVWDWIKNRSTEYQDRFANFALDWIGQVPGKRESRRIEGQHRITEHDLLRERLTGEGSFPDEVAYGGWNIDLHTPGGLLASSSEATAAEGYRLGGSASITTAVPPFGIPLRALIARDVDNLFLAGRDISTTHVALGAVRVQGTTSLMGQAVGTAAAMLLSDEAPPIQNDGYRIPSDLSSTFVPSLQQTLLRDGVFLPHVVNSDPGDLALSAASVEASSCETNQGMGPDATSFDVEYIGPEEFASGADDDELTFGRSQWIAVETGEGAPGIDALGLYLSNASSTPIELQVCLEPVDGIWDYEVRPERALRRAVLLVPPGGPHWVNWEIDVAGAELTSGYVRLNVQACPEVSWLRANGVLPGCLAGVAVAPERLQRFRHGVSLCHRVSPAQRVWEAEQIVSGVARPVESTNQWRSRSEQDVDGQWVSVSWNDPVLVGQVDLQWCGHLLRDYDQLPMRRADPETVRDYVVQVWSCEQDEWLDVVVVNGNVQTHRVHNLEVPVRTSSVRILIHATNGADYASLYGLRVYSEPTVCSAH</sequence>
<evidence type="ECO:0000256" key="1">
    <source>
        <dbReference type="ARBA" id="ARBA00022485"/>
    </source>
</evidence>
<dbReference type="SUPFAM" id="SSF51905">
    <property type="entry name" value="FAD/NAD(P)-binding domain"/>
    <property type="match status" value="1"/>
</dbReference>
<dbReference type="RefSeq" id="WP_109093645.1">
    <property type="nucleotide sequence ID" value="NZ_QETB01000003.1"/>
</dbReference>
<evidence type="ECO:0000256" key="3">
    <source>
        <dbReference type="ARBA" id="ARBA00023002"/>
    </source>
</evidence>
<protein>
    <recommendedName>
        <fullName evidence="8">FAD-dependent oxidoreductase</fullName>
    </recommendedName>
</protein>
<organism evidence="6 7">
    <name type="scientific">Ancrocorticia populi</name>
    <dbReference type="NCBI Taxonomy" id="2175228"/>
    <lineage>
        <taxon>Bacteria</taxon>
        <taxon>Bacillati</taxon>
        <taxon>Actinomycetota</taxon>
        <taxon>Actinomycetes</taxon>
        <taxon>Actinomycetales</taxon>
        <taxon>Actinomycetaceae</taxon>
        <taxon>Ancrocorticia</taxon>
    </lineage>
</organism>
<keyword evidence="2" id="KW-0479">Metal-binding</keyword>
<dbReference type="Gene3D" id="3.50.50.60">
    <property type="entry name" value="FAD/NAD(P)-binding domain"/>
    <property type="match status" value="1"/>
</dbReference>
<dbReference type="Proteomes" id="UP000245283">
    <property type="component" value="Unassembled WGS sequence"/>
</dbReference>
<dbReference type="Pfam" id="PF12831">
    <property type="entry name" value="FAD_oxidored"/>
    <property type="match status" value="1"/>
</dbReference>
<name>A0A2V1K5I9_9ACTO</name>
<dbReference type="InterPro" id="IPR008979">
    <property type="entry name" value="Galactose-bd-like_sf"/>
</dbReference>
<proteinExistence type="predicted"/>
<keyword evidence="5" id="KW-0411">Iron-sulfur</keyword>
<evidence type="ECO:0008006" key="8">
    <source>
        <dbReference type="Google" id="ProtNLM"/>
    </source>
</evidence>
<keyword evidence="3" id="KW-0560">Oxidoreductase</keyword>
<dbReference type="Gene3D" id="2.60.120.260">
    <property type="entry name" value="Galactose-binding domain-like"/>
    <property type="match status" value="1"/>
</dbReference>
<dbReference type="AlphaFoldDB" id="A0A2V1K5I9"/>
<keyword evidence="1" id="KW-0004">4Fe-4S</keyword>
<evidence type="ECO:0000256" key="4">
    <source>
        <dbReference type="ARBA" id="ARBA00023004"/>
    </source>
</evidence>
<evidence type="ECO:0000313" key="7">
    <source>
        <dbReference type="Proteomes" id="UP000245283"/>
    </source>
</evidence>
<reference evidence="7" key="1">
    <citation type="submission" date="2018-05" db="EMBL/GenBank/DDBJ databases">
        <authorList>
            <person name="Li Y."/>
        </authorList>
    </citation>
    <scope>NUCLEOTIDE SEQUENCE [LARGE SCALE GENOMIC DNA]</scope>
    <source>
        <strain evidence="7">sk1b4</strain>
    </source>
</reference>
<dbReference type="SUPFAM" id="SSF49785">
    <property type="entry name" value="Galactose-binding domain-like"/>
    <property type="match status" value="1"/>
</dbReference>
<gene>
    <name evidence="6" type="ORF">DD236_06910</name>
</gene>
<evidence type="ECO:0000313" key="6">
    <source>
        <dbReference type="EMBL" id="PWF26572.1"/>
    </source>
</evidence>
<comment type="caution">
    <text evidence="6">The sequence shown here is derived from an EMBL/GenBank/DDBJ whole genome shotgun (WGS) entry which is preliminary data.</text>
</comment>
<dbReference type="GO" id="GO:0046872">
    <property type="term" value="F:metal ion binding"/>
    <property type="evidence" value="ECO:0007669"/>
    <property type="project" value="UniProtKB-KW"/>
</dbReference>
<dbReference type="OrthoDB" id="177652at2"/>
<evidence type="ECO:0000256" key="2">
    <source>
        <dbReference type="ARBA" id="ARBA00022723"/>
    </source>
</evidence>
<dbReference type="GO" id="GO:0051539">
    <property type="term" value="F:4 iron, 4 sulfur cluster binding"/>
    <property type="evidence" value="ECO:0007669"/>
    <property type="project" value="UniProtKB-KW"/>
</dbReference>
<dbReference type="PANTHER" id="PTHR43498">
    <property type="entry name" value="FERREDOXIN:COB-COM HETERODISULFIDE REDUCTASE SUBUNIT A"/>
    <property type="match status" value="1"/>
</dbReference>